<gene>
    <name evidence="2" type="ORF">GPECTOR_5g265</name>
</gene>
<name>A0A150GWW3_GONPE</name>
<feature type="region of interest" description="Disordered" evidence="1">
    <location>
        <begin position="534"/>
        <end position="581"/>
    </location>
</feature>
<dbReference type="AlphaFoldDB" id="A0A150GWW3"/>
<accession>A0A150GWW3</accession>
<reference evidence="3" key="1">
    <citation type="journal article" date="2016" name="Nat. Commun.">
        <title>The Gonium pectorale genome demonstrates co-option of cell cycle regulation during the evolution of multicellularity.</title>
        <authorList>
            <person name="Hanschen E.R."/>
            <person name="Marriage T.N."/>
            <person name="Ferris P.J."/>
            <person name="Hamaji T."/>
            <person name="Toyoda A."/>
            <person name="Fujiyama A."/>
            <person name="Neme R."/>
            <person name="Noguchi H."/>
            <person name="Minakuchi Y."/>
            <person name="Suzuki M."/>
            <person name="Kawai-Toyooka H."/>
            <person name="Smith D.R."/>
            <person name="Sparks H."/>
            <person name="Anderson J."/>
            <person name="Bakaric R."/>
            <person name="Luria V."/>
            <person name="Karger A."/>
            <person name="Kirschner M.W."/>
            <person name="Durand P.M."/>
            <person name="Michod R.E."/>
            <person name="Nozaki H."/>
            <person name="Olson B.J."/>
        </authorList>
    </citation>
    <scope>NUCLEOTIDE SEQUENCE [LARGE SCALE GENOMIC DNA]</scope>
    <source>
        <strain evidence="3">NIES-2863</strain>
    </source>
</reference>
<dbReference type="GO" id="GO:0046513">
    <property type="term" value="P:ceramide biosynthetic process"/>
    <property type="evidence" value="ECO:0007669"/>
    <property type="project" value="TreeGrafter"/>
</dbReference>
<dbReference type="GO" id="GO:0005783">
    <property type="term" value="C:endoplasmic reticulum"/>
    <property type="evidence" value="ECO:0007669"/>
    <property type="project" value="TreeGrafter"/>
</dbReference>
<comment type="caution">
    <text evidence="2">The sequence shown here is derived from an EMBL/GenBank/DDBJ whole genome shotgun (WGS) entry which is preliminary data.</text>
</comment>
<evidence type="ECO:0000313" key="3">
    <source>
        <dbReference type="Proteomes" id="UP000075714"/>
    </source>
</evidence>
<dbReference type="GO" id="GO:0071944">
    <property type="term" value="C:cell periphery"/>
    <property type="evidence" value="ECO:0007669"/>
    <property type="project" value="TreeGrafter"/>
</dbReference>
<evidence type="ECO:0000256" key="1">
    <source>
        <dbReference type="SAM" id="MobiDB-lite"/>
    </source>
</evidence>
<keyword evidence="3" id="KW-1185">Reference proteome</keyword>
<dbReference type="OrthoDB" id="75611at2759"/>
<dbReference type="InterPro" id="IPR036770">
    <property type="entry name" value="Ankyrin_rpt-contain_sf"/>
</dbReference>
<dbReference type="SUPFAM" id="SSF140860">
    <property type="entry name" value="Pseudo ankyrin repeat-like"/>
    <property type="match status" value="1"/>
</dbReference>
<dbReference type="SUPFAM" id="SSF48403">
    <property type="entry name" value="Ankyrin repeat"/>
    <property type="match status" value="1"/>
</dbReference>
<dbReference type="Gene3D" id="1.25.40.20">
    <property type="entry name" value="Ankyrin repeat-containing domain"/>
    <property type="match status" value="2"/>
</dbReference>
<dbReference type="PANTHER" id="PTHR12393:SF6">
    <property type="entry name" value="SPHINGOMYELIN PHOSPHODIESTERASE 2"/>
    <property type="match status" value="1"/>
</dbReference>
<proteinExistence type="predicted"/>
<dbReference type="GO" id="GO:0016020">
    <property type="term" value="C:membrane"/>
    <property type="evidence" value="ECO:0007669"/>
    <property type="project" value="TreeGrafter"/>
</dbReference>
<sequence length="581" mass="63209">MTLHVACPVPSRAFAARWSASGATRELTLKQRRELLRLTAASGVVANFKVALDAVGLVHGPHERRLMLGVAAAAGHPGIVLCLLELWPNMTSEYNGPDPICKAAEAGHQAVCQMLLDSGFEWEPAHVAAALKGGHPGLADWLLQRRREGPISPSDSLAPLGAGSCYEFLEAAVTGCDLPAVQLLIRRCEGDDILTVKWKHDLLWAAADSHTADWEAKVEFLETLSWKPSCMGGYILPTPTRLPTCPNPGVRLARMLEMGHNASGCYESALQKGDVAAAQLLLQNEHVDEEQIASCAVQKGLLPIVAWVVESLHVPIQEVADEAVEARSVDESEEDSEQDVEGCHLEVLQWLRERGAELDGDTVAFNAAFCGRLPVLQWAAEELGASMEDPELIDEAARSGSKELLAWLRDRGCPWGPRAFAHAAAAGCEATLEFMVGEGCTMPDDGEPYVEAALENDLATLRCLARLGCPWGPARGTRSVFISCLNRPKGIPLPVLRLLVELGCPVDWAAAMAAAERASHVTADVRAWVATEAEPEMARRVQRRQQQKQQPEPAGRKRQQRGQQQQDRDARAERRQKRAGQ</sequence>
<dbReference type="EMBL" id="LSYV01000006">
    <property type="protein sequence ID" value="KXZ54168.1"/>
    <property type="molecule type" value="Genomic_DNA"/>
</dbReference>
<dbReference type="GO" id="GO:0004620">
    <property type="term" value="F:phospholipase activity"/>
    <property type="evidence" value="ECO:0007669"/>
    <property type="project" value="TreeGrafter"/>
</dbReference>
<dbReference type="PANTHER" id="PTHR12393">
    <property type="entry name" value="SPHINGOMYELIN PHOSPHODIESTERASE RELATED"/>
    <property type="match status" value="1"/>
</dbReference>
<evidence type="ECO:0000313" key="2">
    <source>
        <dbReference type="EMBL" id="KXZ54168.1"/>
    </source>
</evidence>
<organism evidence="2 3">
    <name type="scientific">Gonium pectorale</name>
    <name type="common">Green alga</name>
    <dbReference type="NCBI Taxonomy" id="33097"/>
    <lineage>
        <taxon>Eukaryota</taxon>
        <taxon>Viridiplantae</taxon>
        <taxon>Chlorophyta</taxon>
        <taxon>core chlorophytes</taxon>
        <taxon>Chlorophyceae</taxon>
        <taxon>CS clade</taxon>
        <taxon>Chlamydomonadales</taxon>
        <taxon>Volvocaceae</taxon>
        <taxon>Gonium</taxon>
    </lineage>
</organism>
<dbReference type="GO" id="GO:0030149">
    <property type="term" value="P:sphingolipid catabolic process"/>
    <property type="evidence" value="ECO:0007669"/>
    <property type="project" value="TreeGrafter"/>
</dbReference>
<protein>
    <submittedName>
        <fullName evidence="2">Uncharacterized protein</fullName>
    </submittedName>
</protein>
<dbReference type="Proteomes" id="UP000075714">
    <property type="component" value="Unassembled WGS sequence"/>
</dbReference>